<protein>
    <recommendedName>
        <fullName evidence="6 8">Small ribosomal subunit protein uS11</fullName>
    </recommendedName>
</protein>
<evidence type="ECO:0000256" key="8">
    <source>
        <dbReference type="HAMAP-Rule" id="MF_01310"/>
    </source>
</evidence>
<dbReference type="PANTHER" id="PTHR11759">
    <property type="entry name" value="40S RIBOSOMAL PROTEIN S14/30S RIBOSOMAL PROTEIN S11"/>
    <property type="match status" value="1"/>
</dbReference>
<dbReference type="InterPro" id="IPR018102">
    <property type="entry name" value="Ribosomal_uS11_CS"/>
</dbReference>
<dbReference type="InterPro" id="IPR001971">
    <property type="entry name" value="Ribosomal_uS11"/>
</dbReference>
<dbReference type="PROSITE" id="PS00054">
    <property type="entry name" value="RIBOSOMAL_S11"/>
    <property type="match status" value="1"/>
</dbReference>
<dbReference type="InterPro" id="IPR036967">
    <property type="entry name" value="Ribosomal_uS11_sf"/>
</dbReference>
<feature type="region of interest" description="Disordered" evidence="10">
    <location>
        <begin position="1"/>
        <end position="24"/>
    </location>
</feature>
<evidence type="ECO:0000256" key="2">
    <source>
        <dbReference type="ARBA" id="ARBA00022730"/>
    </source>
</evidence>
<evidence type="ECO:0000256" key="10">
    <source>
        <dbReference type="SAM" id="MobiDB-lite"/>
    </source>
</evidence>
<dbReference type="GO" id="GO:0019843">
    <property type="term" value="F:rRNA binding"/>
    <property type="evidence" value="ECO:0007669"/>
    <property type="project" value="UniProtKB-UniRule"/>
</dbReference>
<evidence type="ECO:0000256" key="3">
    <source>
        <dbReference type="ARBA" id="ARBA00022884"/>
    </source>
</evidence>
<reference evidence="11 12" key="1">
    <citation type="journal article" date="2016" name="Nat. Commun.">
        <title>Thousands of microbial genomes shed light on interconnected biogeochemical processes in an aquifer system.</title>
        <authorList>
            <person name="Anantharaman K."/>
            <person name="Brown C.T."/>
            <person name="Hug L.A."/>
            <person name="Sharon I."/>
            <person name="Castelle C.J."/>
            <person name="Probst A.J."/>
            <person name="Thomas B.C."/>
            <person name="Singh A."/>
            <person name="Wilkins M.J."/>
            <person name="Karaoz U."/>
            <person name="Brodie E.L."/>
            <person name="Williams K.H."/>
            <person name="Hubbard S.S."/>
            <person name="Banfield J.F."/>
        </authorList>
    </citation>
    <scope>NUCLEOTIDE SEQUENCE [LARGE SCALE GENOMIC DNA]</scope>
</reference>
<dbReference type="Proteomes" id="UP000178379">
    <property type="component" value="Unassembled WGS sequence"/>
</dbReference>
<sequence length="143" mass="15150">MTTEDTSTTTPSTPESTAAVKAKKRAKKSVAEGIVHIHASFNNTIITITDRQGNTLSWSTCGGAGFKGSRKSTPFAAQVAADKAGRAAQEYGLKSLEVRVKGPGPGRESAVRALNALGYEISNITDVTPMPHNGCRPPKRRRV</sequence>
<dbReference type="PIRSF" id="PIRSF002131">
    <property type="entry name" value="Ribosomal_S11"/>
    <property type="match status" value="1"/>
</dbReference>
<dbReference type="GO" id="GO:0003735">
    <property type="term" value="F:structural constituent of ribosome"/>
    <property type="evidence" value="ECO:0007669"/>
    <property type="project" value="InterPro"/>
</dbReference>
<evidence type="ECO:0000313" key="12">
    <source>
        <dbReference type="Proteomes" id="UP000178379"/>
    </source>
</evidence>
<keyword evidence="5 8" id="KW-0687">Ribonucleoprotein</keyword>
<dbReference type="NCBIfam" id="TIGR03632">
    <property type="entry name" value="uS11_bact"/>
    <property type="match status" value="1"/>
</dbReference>
<evidence type="ECO:0000313" key="11">
    <source>
        <dbReference type="EMBL" id="OGI41174.1"/>
    </source>
</evidence>
<keyword evidence="4 8" id="KW-0689">Ribosomal protein</keyword>
<evidence type="ECO:0000256" key="1">
    <source>
        <dbReference type="ARBA" id="ARBA00006194"/>
    </source>
</evidence>
<comment type="function">
    <text evidence="7 8">Located on the platform of the 30S subunit, it bridges several disparate RNA helices of the 16S rRNA. Forms part of the Shine-Dalgarno cleft in the 70S ribosome.</text>
</comment>
<dbReference type="Pfam" id="PF00411">
    <property type="entry name" value="Ribosomal_S11"/>
    <property type="match status" value="1"/>
</dbReference>
<evidence type="ECO:0000256" key="4">
    <source>
        <dbReference type="ARBA" id="ARBA00022980"/>
    </source>
</evidence>
<gene>
    <name evidence="8" type="primary">rpsK</name>
    <name evidence="11" type="ORF">A2140_03565</name>
</gene>
<evidence type="ECO:0000256" key="6">
    <source>
        <dbReference type="ARBA" id="ARBA00035160"/>
    </source>
</evidence>
<keyword evidence="2 8" id="KW-0699">rRNA-binding</keyword>
<evidence type="ECO:0000256" key="7">
    <source>
        <dbReference type="ARBA" id="ARBA00058053"/>
    </source>
</evidence>
<dbReference type="EMBL" id="MFSQ01000034">
    <property type="protein sequence ID" value="OGI41174.1"/>
    <property type="molecule type" value="Genomic_DNA"/>
</dbReference>
<comment type="subunit">
    <text evidence="8">Part of the 30S ribosomal subunit. Interacts with proteins S7 and S18. Binds to IF-3.</text>
</comment>
<keyword evidence="3 8" id="KW-0694">RNA-binding</keyword>
<dbReference type="Gene3D" id="3.30.420.80">
    <property type="entry name" value="Ribosomal protein S11"/>
    <property type="match status" value="1"/>
</dbReference>
<dbReference type="NCBIfam" id="NF003698">
    <property type="entry name" value="PRK05309.1"/>
    <property type="match status" value="1"/>
</dbReference>
<dbReference type="GO" id="GO:0006412">
    <property type="term" value="P:translation"/>
    <property type="evidence" value="ECO:0007669"/>
    <property type="project" value="UniProtKB-UniRule"/>
</dbReference>
<proteinExistence type="inferred from homology"/>
<comment type="caution">
    <text evidence="11">The sequence shown here is derived from an EMBL/GenBank/DDBJ whole genome shotgun (WGS) entry which is preliminary data.</text>
</comment>
<evidence type="ECO:0000256" key="5">
    <source>
        <dbReference type="ARBA" id="ARBA00023274"/>
    </source>
</evidence>
<dbReference type="InterPro" id="IPR019981">
    <property type="entry name" value="Ribosomal_uS11_bac-type"/>
</dbReference>
<dbReference type="GO" id="GO:0005840">
    <property type="term" value="C:ribosome"/>
    <property type="evidence" value="ECO:0007669"/>
    <property type="project" value="UniProtKB-KW"/>
</dbReference>
<dbReference type="GO" id="GO:1990904">
    <property type="term" value="C:ribonucleoprotein complex"/>
    <property type="evidence" value="ECO:0007669"/>
    <property type="project" value="UniProtKB-KW"/>
</dbReference>
<accession>A0A1F6T7S5</accession>
<dbReference type="HAMAP" id="MF_01310">
    <property type="entry name" value="Ribosomal_uS11"/>
    <property type="match status" value="1"/>
</dbReference>
<name>A0A1F6T7S5_9PROT</name>
<dbReference type="SUPFAM" id="SSF53137">
    <property type="entry name" value="Translational machinery components"/>
    <property type="match status" value="1"/>
</dbReference>
<dbReference type="STRING" id="1817756.A2140_03565"/>
<evidence type="ECO:0000256" key="9">
    <source>
        <dbReference type="RuleBase" id="RU003629"/>
    </source>
</evidence>
<organism evidence="11 12">
    <name type="scientific">Candidatus Muproteobacteria bacterium RBG_16_62_13</name>
    <dbReference type="NCBI Taxonomy" id="1817756"/>
    <lineage>
        <taxon>Bacteria</taxon>
        <taxon>Pseudomonadati</taxon>
        <taxon>Pseudomonadota</taxon>
        <taxon>Candidatus Muproteobacteria</taxon>
    </lineage>
</organism>
<feature type="compositionally biased region" description="Low complexity" evidence="10">
    <location>
        <begin position="1"/>
        <end position="20"/>
    </location>
</feature>
<comment type="similarity">
    <text evidence="1 8 9">Belongs to the universal ribosomal protein uS11 family.</text>
</comment>
<dbReference type="FunFam" id="3.30.420.80:FF:000001">
    <property type="entry name" value="30S ribosomal protein S11"/>
    <property type="match status" value="1"/>
</dbReference>
<dbReference type="AlphaFoldDB" id="A0A1F6T7S5"/>